<evidence type="ECO:0000313" key="5">
    <source>
        <dbReference type="Proteomes" id="UP000184330"/>
    </source>
</evidence>
<dbReference type="GO" id="GO:0050660">
    <property type="term" value="F:flavin adenine dinucleotide binding"/>
    <property type="evidence" value="ECO:0007669"/>
    <property type="project" value="InterPro"/>
</dbReference>
<name>A0A1L7WU96_9HELO</name>
<gene>
    <name evidence="4" type="ORF">PAC_06226</name>
</gene>
<comment type="similarity">
    <text evidence="1">Belongs to the GMC oxidoreductase family.</text>
</comment>
<feature type="domain" description="Glucose-methanol-choline oxidoreductase C-terminal" evidence="3">
    <location>
        <begin position="177"/>
        <end position="260"/>
    </location>
</feature>
<dbReference type="InterPro" id="IPR000172">
    <property type="entry name" value="GMC_OxRdtase_N"/>
</dbReference>
<dbReference type="Gene3D" id="3.50.50.60">
    <property type="entry name" value="FAD/NAD(P)-binding domain"/>
    <property type="match status" value="2"/>
</dbReference>
<organism evidence="4 5">
    <name type="scientific">Phialocephala subalpina</name>
    <dbReference type="NCBI Taxonomy" id="576137"/>
    <lineage>
        <taxon>Eukaryota</taxon>
        <taxon>Fungi</taxon>
        <taxon>Dikarya</taxon>
        <taxon>Ascomycota</taxon>
        <taxon>Pezizomycotina</taxon>
        <taxon>Leotiomycetes</taxon>
        <taxon>Helotiales</taxon>
        <taxon>Mollisiaceae</taxon>
        <taxon>Phialocephala</taxon>
        <taxon>Phialocephala fortinii species complex</taxon>
    </lineage>
</organism>
<dbReference type="Proteomes" id="UP000184330">
    <property type="component" value="Unassembled WGS sequence"/>
</dbReference>
<feature type="domain" description="Glucose-methanol-choline oxidoreductase N-terminal" evidence="2">
    <location>
        <begin position="11"/>
        <end position="48"/>
    </location>
</feature>
<proteinExistence type="inferred from homology"/>
<dbReference type="Pfam" id="PF05199">
    <property type="entry name" value="GMC_oxred_C"/>
    <property type="match status" value="1"/>
</dbReference>
<dbReference type="Pfam" id="PF00732">
    <property type="entry name" value="GMC_oxred_N"/>
    <property type="match status" value="1"/>
</dbReference>
<dbReference type="InterPro" id="IPR007867">
    <property type="entry name" value="GMC_OxRtase_C"/>
</dbReference>
<dbReference type="Gene3D" id="3.30.560.10">
    <property type="entry name" value="Glucose Oxidase, domain 3"/>
    <property type="match status" value="2"/>
</dbReference>
<reference evidence="4 5" key="1">
    <citation type="submission" date="2016-03" db="EMBL/GenBank/DDBJ databases">
        <authorList>
            <person name="Ploux O."/>
        </authorList>
    </citation>
    <scope>NUCLEOTIDE SEQUENCE [LARGE SCALE GENOMIC DNA]</scope>
    <source>
        <strain evidence="4 5">UAMH 11012</strain>
    </source>
</reference>
<sequence length="288" mass="31263">MYAADPRYNASNPGKKMQAFARNKVIVASGTFNTPQLLKLSGIRPKAELTKFNISVLVDPRLQDNTKFGSIAQAATDFGDISQVCTYGASGDPCLAAWHQGKGPYTDGPLDSLMYKTSNAAMNERGIFFGIPGANPFRGYYPSDTVNTIYNDPPSTFDWSMIKSIPLAVSAPESHADADKDISAIAEAVKFRRKIFNNLPKEMQPWKEVLPCDGTTTCDMKTVIKEQAWSHHATSSAQIGADNDPMAVLDGKFKVRGVSGFEGCGCECVSEDTGWFSCYSDVHVGDEG</sequence>
<accession>A0A1L7WU96</accession>
<evidence type="ECO:0000256" key="1">
    <source>
        <dbReference type="ARBA" id="ARBA00010790"/>
    </source>
</evidence>
<dbReference type="InterPro" id="IPR036188">
    <property type="entry name" value="FAD/NAD-bd_sf"/>
</dbReference>
<evidence type="ECO:0008006" key="6">
    <source>
        <dbReference type="Google" id="ProtNLM"/>
    </source>
</evidence>
<keyword evidence="5" id="KW-1185">Reference proteome</keyword>
<dbReference type="EMBL" id="FJOG01000008">
    <property type="protein sequence ID" value="CZR56338.1"/>
    <property type="molecule type" value="Genomic_DNA"/>
</dbReference>
<dbReference type="OrthoDB" id="269227at2759"/>
<evidence type="ECO:0000259" key="3">
    <source>
        <dbReference type="Pfam" id="PF05199"/>
    </source>
</evidence>
<evidence type="ECO:0000313" key="4">
    <source>
        <dbReference type="EMBL" id="CZR56338.1"/>
    </source>
</evidence>
<dbReference type="AlphaFoldDB" id="A0A1L7WU96"/>
<dbReference type="STRING" id="576137.A0A1L7WU96"/>
<dbReference type="PANTHER" id="PTHR11552:SF80">
    <property type="entry name" value="GMC OXIDOREDUCTASE"/>
    <property type="match status" value="1"/>
</dbReference>
<protein>
    <recommendedName>
        <fullName evidence="6">Glucose-methanol-choline oxidoreductase N-terminal domain-containing protein</fullName>
    </recommendedName>
</protein>
<evidence type="ECO:0000259" key="2">
    <source>
        <dbReference type="Pfam" id="PF00732"/>
    </source>
</evidence>
<dbReference type="SUPFAM" id="SSF51905">
    <property type="entry name" value="FAD/NAD(P)-binding domain"/>
    <property type="match status" value="1"/>
</dbReference>
<dbReference type="InterPro" id="IPR012132">
    <property type="entry name" value="GMC_OxRdtase"/>
</dbReference>
<dbReference type="GO" id="GO:0016614">
    <property type="term" value="F:oxidoreductase activity, acting on CH-OH group of donors"/>
    <property type="evidence" value="ECO:0007669"/>
    <property type="project" value="InterPro"/>
</dbReference>
<dbReference type="PANTHER" id="PTHR11552">
    <property type="entry name" value="GLUCOSE-METHANOL-CHOLINE GMC OXIDOREDUCTASE"/>
    <property type="match status" value="1"/>
</dbReference>